<dbReference type="AlphaFoldDB" id="A0AAV7TUQ2"/>
<reference evidence="2" key="1">
    <citation type="journal article" date="2022" name="bioRxiv">
        <title>Sequencing and chromosome-scale assembly of the giantPleurodeles waltlgenome.</title>
        <authorList>
            <person name="Brown T."/>
            <person name="Elewa A."/>
            <person name="Iarovenko S."/>
            <person name="Subramanian E."/>
            <person name="Araus A.J."/>
            <person name="Petzold A."/>
            <person name="Susuki M."/>
            <person name="Suzuki K.-i.T."/>
            <person name="Hayashi T."/>
            <person name="Toyoda A."/>
            <person name="Oliveira C."/>
            <person name="Osipova E."/>
            <person name="Leigh N.D."/>
            <person name="Simon A."/>
            <person name="Yun M.H."/>
        </authorList>
    </citation>
    <scope>NUCLEOTIDE SEQUENCE</scope>
    <source>
        <strain evidence="2">20211129_DDA</strain>
        <tissue evidence="2">Liver</tissue>
    </source>
</reference>
<dbReference type="EMBL" id="JANPWB010000006">
    <property type="protein sequence ID" value="KAJ1180181.1"/>
    <property type="molecule type" value="Genomic_DNA"/>
</dbReference>
<evidence type="ECO:0000313" key="2">
    <source>
        <dbReference type="EMBL" id="KAJ1180181.1"/>
    </source>
</evidence>
<protein>
    <submittedName>
        <fullName evidence="2">Uncharacterized protein</fullName>
    </submittedName>
</protein>
<dbReference type="Proteomes" id="UP001066276">
    <property type="component" value="Chromosome 3_2"/>
</dbReference>
<comment type="caution">
    <text evidence="2">The sequence shown here is derived from an EMBL/GenBank/DDBJ whole genome shotgun (WGS) entry which is preliminary data.</text>
</comment>
<feature type="compositionally biased region" description="Basic and acidic residues" evidence="1">
    <location>
        <begin position="141"/>
        <end position="156"/>
    </location>
</feature>
<keyword evidence="3" id="KW-1185">Reference proteome</keyword>
<feature type="compositionally biased region" description="Gly residues" evidence="1">
    <location>
        <begin position="92"/>
        <end position="105"/>
    </location>
</feature>
<proteinExistence type="predicted"/>
<name>A0AAV7TUQ2_PLEWA</name>
<feature type="region of interest" description="Disordered" evidence="1">
    <location>
        <begin position="81"/>
        <end position="113"/>
    </location>
</feature>
<feature type="region of interest" description="Disordered" evidence="1">
    <location>
        <begin position="141"/>
        <end position="164"/>
    </location>
</feature>
<evidence type="ECO:0000256" key="1">
    <source>
        <dbReference type="SAM" id="MobiDB-lite"/>
    </source>
</evidence>
<organism evidence="2 3">
    <name type="scientific">Pleurodeles waltl</name>
    <name type="common">Iberian ribbed newt</name>
    <dbReference type="NCBI Taxonomy" id="8319"/>
    <lineage>
        <taxon>Eukaryota</taxon>
        <taxon>Metazoa</taxon>
        <taxon>Chordata</taxon>
        <taxon>Craniata</taxon>
        <taxon>Vertebrata</taxon>
        <taxon>Euteleostomi</taxon>
        <taxon>Amphibia</taxon>
        <taxon>Batrachia</taxon>
        <taxon>Caudata</taxon>
        <taxon>Salamandroidea</taxon>
        <taxon>Salamandridae</taxon>
        <taxon>Pleurodelinae</taxon>
        <taxon>Pleurodeles</taxon>
    </lineage>
</organism>
<sequence>MDRRVLQGTQLLQEAGCLDLLAAGVGRLARPARQAADGLAAAVAAFSPPRGKRGRPSRQVSRMVLGRVLWRIRPATSWARCEGTAPPARAAGGSGRRGTAGGGPGPDRPGTMRVAAAPLRGAAACATCLARERGQDTGRPACTEKRGFCVPPKEDGGGMGLGKL</sequence>
<gene>
    <name evidence="2" type="ORF">NDU88_005405</name>
</gene>
<evidence type="ECO:0000313" key="3">
    <source>
        <dbReference type="Proteomes" id="UP001066276"/>
    </source>
</evidence>
<accession>A0AAV7TUQ2</accession>